<name>A0A0N8H836_9HYPO</name>
<evidence type="ECO:0000313" key="3">
    <source>
        <dbReference type="Proteomes" id="UP000050424"/>
    </source>
</evidence>
<reference evidence="2 3" key="1">
    <citation type="submission" date="2015-09" db="EMBL/GenBank/DDBJ databases">
        <title>Draft genome of a European isolate of the apple canker pathogen Neonectria ditissima.</title>
        <authorList>
            <person name="Gomez-Cortecero A."/>
            <person name="Harrison R.J."/>
            <person name="Armitage A.D."/>
        </authorList>
    </citation>
    <scope>NUCLEOTIDE SEQUENCE [LARGE SCALE GENOMIC DNA]</scope>
    <source>
        <strain evidence="2 3">R09/05</strain>
    </source>
</reference>
<dbReference type="Proteomes" id="UP000050424">
    <property type="component" value="Unassembled WGS sequence"/>
</dbReference>
<feature type="compositionally biased region" description="Polar residues" evidence="1">
    <location>
        <begin position="52"/>
        <end position="62"/>
    </location>
</feature>
<organism evidence="2 3">
    <name type="scientific">Neonectria ditissima</name>
    <dbReference type="NCBI Taxonomy" id="78410"/>
    <lineage>
        <taxon>Eukaryota</taxon>
        <taxon>Fungi</taxon>
        <taxon>Dikarya</taxon>
        <taxon>Ascomycota</taxon>
        <taxon>Pezizomycotina</taxon>
        <taxon>Sordariomycetes</taxon>
        <taxon>Hypocreomycetidae</taxon>
        <taxon>Hypocreales</taxon>
        <taxon>Nectriaceae</taxon>
        <taxon>Neonectria</taxon>
    </lineage>
</organism>
<dbReference type="AlphaFoldDB" id="A0A0N8H836"/>
<evidence type="ECO:0000313" key="2">
    <source>
        <dbReference type="EMBL" id="KPM43476.1"/>
    </source>
</evidence>
<evidence type="ECO:0000256" key="1">
    <source>
        <dbReference type="SAM" id="MobiDB-lite"/>
    </source>
</evidence>
<sequence>MPLPEKVRRQLLSARNFLQRVEQPTNPDESPPQDTAASEPSLASDSGLIGNPLQNLLGTSPWNPRPVPQRMLLVLEMPSARLGGGLSECH</sequence>
<feature type="region of interest" description="Disordered" evidence="1">
    <location>
        <begin position="20"/>
        <end position="65"/>
    </location>
</feature>
<feature type="compositionally biased region" description="Polar residues" evidence="1">
    <location>
        <begin position="22"/>
        <end position="44"/>
    </location>
</feature>
<protein>
    <submittedName>
        <fullName evidence="2">Uncharacterized protein</fullName>
    </submittedName>
</protein>
<accession>A0A0N8H836</accession>
<comment type="caution">
    <text evidence="2">The sequence shown here is derived from an EMBL/GenBank/DDBJ whole genome shotgun (WGS) entry which is preliminary data.</text>
</comment>
<gene>
    <name evidence="2" type="ORF">AK830_g3042</name>
</gene>
<dbReference type="EMBL" id="LKCW01000032">
    <property type="protein sequence ID" value="KPM43476.1"/>
    <property type="molecule type" value="Genomic_DNA"/>
</dbReference>
<keyword evidence="3" id="KW-1185">Reference proteome</keyword>
<proteinExistence type="predicted"/>